<feature type="transmembrane region" description="Helical" evidence="1">
    <location>
        <begin position="334"/>
        <end position="360"/>
    </location>
</feature>
<dbReference type="STRING" id="312017.W7XAG5"/>
<keyword evidence="4" id="KW-1185">Reference proteome</keyword>
<feature type="transmembrane region" description="Helical" evidence="1">
    <location>
        <begin position="403"/>
        <end position="420"/>
    </location>
</feature>
<name>W7XAG5_TETTS</name>
<dbReference type="EMBL" id="GG662632">
    <property type="protein sequence ID" value="EWS73393.1"/>
    <property type="molecule type" value="Genomic_DNA"/>
</dbReference>
<evidence type="ECO:0000313" key="4">
    <source>
        <dbReference type="Proteomes" id="UP000009168"/>
    </source>
</evidence>
<gene>
    <name evidence="3" type="ORF">TTHERM_000962200</name>
</gene>
<proteinExistence type="predicted"/>
<feature type="transmembrane region" description="Helical" evidence="1">
    <location>
        <begin position="372"/>
        <end position="391"/>
    </location>
</feature>
<feature type="chain" id="PRO_5004903566" evidence="2">
    <location>
        <begin position="21"/>
        <end position="450"/>
    </location>
</feature>
<keyword evidence="1 3" id="KW-0812">Transmembrane</keyword>
<accession>W7XAG5</accession>
<keyword evidence="2" id="KW-0732">Signal</keyword>
<dbReference type="KEGG" id="tet:TTHERM_000962200"/>
<dbReference type="Proteomes" id="UP000009168">
    <property type="component" value="Unassembled WGS sequence"/>
</dbReference>
<dbReference type="RefSeq" id="XP_012654083.1">
    <property type="nucleotide sequence ID" value="XM_012798629.1"/>
</dbReference>
<protein>
    <submittedName>
        <fullName evidence="3">Transmembrane protein, putative</fullName>
    </submittedName>
</protein>
<feature type="transmembrane region" description="Helical" evidence="1">
    <location>
        <begin position="296"/>
        <end position="314"/>
    </location>
</feature>
<dbReference type="InParanoid" id="W7XAG5"/>
<evidence type="ECO:0000256" key="1">
    <source>
        <dbReference type="SAM" id="Phobius"/>
    </source>
</evidence>
<dbReference type="GeneID" id="24441246"/>
<feature type="transmembrane region" description="Helical" evidence="1">
    <location>
        <begin position="92"/>
        <end position="112"/>
    </location>
</feature>
<evidence type="ECO:0000313" key="3">
    <source>
        <dbReference type="EMBL" id="EWS73393.1"/>
    </source>
</evidence>
<reference evidence="4" key="1">
    <citation type="journal article" date="2006" name="PLoS Biol.">
        <title>Macronuclear genome sequence of the ciliate Tetrahymena thermophila, a model eukaryote.</title>
        <authorList>
            <person name="Eisen J.A."/>
            <person name="Coyne R.S."/>
            <person name="Wu M."/>
            <person name="Wu D."/>
            <person name="Thiagarajan M."/>
            <person name="Wortman J.R."/>
            <person name="Badger J.H."/>
            <person name="Ren Q."/>
            <person name="Amedeo P."/>
            <person name="Jones K.M."/>
            <person name="Tallon L.J."/>
            <person name="Delcher A.L."/>
            <person name="Salzberg S.L."/>
            <person name="Silva J.C."/>
            <person name="Haas B.J."/>
            <person name="Majoros W.H."/>
            <person name="Farzad M."/>
            <person name="Carlton J.M."/>
            <person name="Smith R.K. Jr."/>
            <person name="Garg J."/>
            <person name="Pearlman R.E."/>
            <person name="Karrer K.M."/>
            <person name="Sun L."/>
            <person name="Manning G."/>
            <person name="Elde N.C."/>
            <person name="Turkewitz A.P."/>
            <person name="Asai D.J."/>
            <person name="Wilkes D.E."/>
            <person name="Wang Y."/>
            <person name="Cai H."/>
            <person name="Collins K."/>
            <person name="Stewart B.A."/>
            <person name="Lee S.R."/>
            <person name="Wilamowska K."/>
            <person name="Weinberg Z."/>
            <person name="Ruzzo W.L."/>
            <person name="Wloga D."/>
            <person name="Gaertig J."/>
            <person name="Frankel J."/>
            <person name="Tsao C.-C."/>
            <person name="Gorovsky M.A."/>
            <person name="Keeling P.J."/>
            <person name="Waller R.F."/>
            <person name="Patron N.J."/>
            <person name="Cherry J.M."/>
            <person name="Stover N.A."/>
            <person name="Krieger C.J."/>
            <person name="del Toro C."/>
            <person name="Ryder H.F."/>
            <person name="Williamson S.C."/>
            <person name="Barbeau R.A."/>
            <person name="Hamilton E.P."/>
            <person name="Orias E."/>
        </authorList>
    </citation>
    <scope>NUCLEOTIDE SEQUENCE [LARGE SCALE GENOMIC DNA]</scope>
    <source>
        <strain evidence="4">SB210</strain>
    </source>
</reference>
<sequence>MRFKLIQIITSFFFVSICLANNISNEQSDRSRFLQQIESKQNQGLTDCPSDQCIQFDTNQSRCLKCAQSQGSHQAQNDCKHLLGAKLNEKTISLIIAILNLLFLAILQYCWIHFSQKNQNNFINSNQVINKKVFNPQSIVNTEICPIQLLTGIPIQTVPDNFSQSNNNKNIQDINQDEQKVECQQIKPQQTRFSLQVESINLSPDLLLQQRIQHNQQQQQQQQQQTQQQQICNNQLILQGVYQNALQNLQGYQNNLLILNNGQDKISKLKYSGYQLIQAGNYSFQNFSNKLRIRHVIINILILQLIYSKFLVLIKQYNKDNLSTIIDDYLVIEFLIGMILYWLFTFLLPSLVKIITALFCAKNITSCRCGHFLIALLFEIIAITLSIFITLDLLKMSTAMSQIWILLWSQGLLLIILFDIKSVKSLKSKSNSFMAKCVMFRKMNFYAEKV</sequence>
<evidence type="ECO:0000256" key="2">
    <source>
        <dbReference type="SAM" id="SignalP"/>
    </source>
</evidence>
<organism evidence="3 4">
    <name type="scientific">Tetrahymena thermophila (strain SB210)</name>
    <dbReference type="NCBI Taxonomy" id="312017"/>
    <lineage>
        <taxon>Eukaryota</taxon>
        <taxon>Sar</taxon>
        <taxon>Alveolata</taxon>
        <taxon>Ciliophora</taxon>
        <taxon>Intramacronucleata</taxon>
        <taxon>Oligohymenophorea</taxon>
        <taxon>Hymenostomatida</taxon>
        <taxon>Tetrahymenina</taxon>
        <taxon>Tetrahymenidae</taxon>
        <taxon>Tetrahymena</taxon>
    </lineage>
</organism>
<keyword evidence="1" id="KW-0472">Membrane</keyword>
<dbReference type="AlphaFoldDB" id="W7XAG5"/>
<feature type="signal peptide" evidence="2">
    <location>
        <begin position="1"/>
        <end position="20"/>
    </location>
</feature>
<keyword evidence="1" id="KW-1133">Transmembrane helix</keyword>